<dbReference type="RefSeq" id="WP_007716716.1">
    <property type="nucleotide sequence ID" value="NZ_BAABXR010000002.1"/>
</dbReference>
<dbReference type="GO" id="GO:0003700">
    <property type="term" value="F:DNA-binding transcription factor activity"/>
    <property type="evidence" value="ECO:0007669"/>
    <property type="project" value="InterPro"/>
</dbReference>
<dbReference type="Gene3D" id="1.10.1660.10">
    <property type="match status" value="1"/>
</dbReference>
<keyword evidence="3" id="KW-0238">DNA-binding</keyword>
<accession>A0A413FB36</accession>
<evidence type="ECO:0000313" key="6">
    <source>
        <dbReference type="EMBL" id="RGX26241.1"/>
    </source>
</evidence>
<keyword evidence="4" id="KW-0804">Transcription</keyword>
<evidence type="ECO:0000256" key="1">
    <source>
        <dbReference type="ARBA" id="ARBA00022491"/>
    </source>
</evidence>
<evidence type="ECO:0000259" key="5">
    <source>
        <dbReference type="PROSITE" id="PS50937"/>
    </source>
</evidence>
<dbReference type="CDD" id="cd00592">
    <property type="entry name" value="HTH_MerR-like"/>
    <property type="match status" value="1"/>
</dbReference>
<dbReference type="AlphaFoldDB" id="A0A413FB36"/>
<dbReference type="EMBL" id="QSBM01000016">
    <property type="protein sequence ID" value="RGX26241.1"/>
    <property type="molecule type" value="Genomic_DNA"/>
</dbReference>
<dbReference type="SMART" id="SM00422">
    <property type="entry name" value="HTH_MERR"/>
    <property type="match status" value="1"/>
</dbReference>
<dbReference type="PANTHER" id="PTHR30204:SF69">
    <property type="entry name" value="MERR-FAMILY TRANSCRIPTIONAL REGULATOR"/>
    <property type="match status" value="1"/>
</dbReference>
<name>A0A413FB36_9FIRM</name>
<evidence type="ECO:0000313" key="7">
    <source>
        <dbReference type="Proteomes" id="UP000283880"/>
    </source>
</evidence>
<evidence type="ECO:0000256" key="4">
    <source>
        <dbReference type="ARBA" id="ARBA00023163"/>
    </source>
</evidence>
<keyword evidence="2" id="KW-0805">Transcription regulation</keyword>
<dbReference type="PANTHER" id="PTHR30204">
    <property type="entry name" value="REDOX-CYCLING DRUG-SENSING TRANSCRIPTIONAL ACTIVATOR SOXR"/>
    <property type="match status" value="1"/>
</dbReference>
<keyword evidence="1" id="KW-0678">Repressor</keyword>
<feature type="domain" description="HTH merR-type" evidence="5">
    <location>
        <begin position="4"/>
        <end position="73"/>
    </location>
</feature>
<reference evidence="6 7" key="1">
    <citation type="submission" date="2018-08" db="EMBL/GenBank/DDBJ databases">
        <title>A genome reference for cultivated species of the human gut microbiota.</title>
        <authorList>
            <person name="Zou Y."/>
            <person name="Xue W."/>
            <person name="Luo G."/>
        </authorList>
    </citation>
    <scope>NUCLEOTIDE SEQUENCE [LARGE SCALE GENOMIC DNA]</scope>
    <source>
        <strain evidence="6 7">AF04-15</strain>
    </source>
</reference>
<evidence type="ECO:0000256" key="3">
    <source>
        <dbReference type="ARBA" id="ARBA00023125"/>
    </source>
</evidence>
<dbReference type="Pfam" id="PF13411">
    <property type="entry name" value="MerR_1"/>
    <property type="match status" value="1"/>
</dbReference>
<dbReference type="InterPro" id="IPR009061">
    <property type="entry name" value="DNA-bd_dom_put_sf"/>
</dbReference>
<gene>
    <name evidence="6" type="ORF">DWV29_19180</name>
</gene>
<protein>
    <submittedName>
        <fullName evidence="6">MerR family transcriptional regulator</fullName>
    </submittedName>
</protein>
<evidence type="ECO:0000256" key="2">
    <source>
        <dbReference type="ARBA" id="ARBA00023015"/>
    </source>
</evidence>
<dbReference type="Proteomes" id="UP000283880">
    <property type="component" value="Unassembled WGS sequence"/>
</dbReference>
<dbReference type="InterPro" id="IPR047057">
    <property type="entry name" value="MerR_fam"/>
</dbReference>
<comment type="caution">
    <text evidence="6">The sequence shown here is derived from an EMBL/GenBank/DDBJ whole genome shotgun (WGS) entry which is preliminary data.</text>
</comment>
<dbReference type="PROSITE" id="PS00552">
    <property type="entry name" value="HTH_MERR_1"/>
    <property type="match status" value="1"/>
</dbReference>
<dbReference type="InterPro" id="IPR000551">
    <property type="entry name" value="MerR-type_HTH_dom"/>
</dbReference>
<dbReference type="SUPFAM" id="SSF46955">
    <property type="entry name" value="Putative DNA-binding domain"/>
    <property type="match status" value="1"/>
</dbReference>
<organism evidence="6 7">
    <name type="scientific">Enterocloster asparagiformis</name>
    <dbReference type="NCBI Taxonomy" id="333367"/>
    <lineage>
        <taxon>Bacteria</taxon>
        <taxon>Bacillati</taxon>
        <taxon>Bacillota</taxon>
        <taxon>Clostridia</taxon>
        <taxon>Lachnospirales</taxon>
        <taxon>Lachnospiraceae</taxon>
        <taxon>Enterocloster</taxon>
    </lineage>
</organism>
<dbReference type="GO" id="GO:0003677">
    <property type="term" value="F:DNA binding"/>
    <property type="evidence" value="ECO:0007669"/>
    <property type="project" value="UniProtKB-KW"/>
</dbReference>
<dbReference type="OrthoDB" id="122388at2"/>
<sequence>MYQKYSIGTMARLLGISAEAIRYYESRNIIQPVRDPETGYRYYNTWDFHMLLRARHYQNYGFSLEEVADLFRSRELSGIQAQMGLQEAGIQREIVRQINLLKRIRQSQAMLEDAVNSVGQYRIEERPGIYRMNTQKNYTLCRSKEELKLIEEWAGKTPFVYSCAVFYEEEIRKGETGFDFGMGLNEEYARFLEVEETDQVQYYPPCLCVHTCLPSRSGQYLSLNSLKDSLDYLKSNGLELQGDIVTQVVCMTKPGDEYFNWHIVWLPIKRPWSE</sequence>
<dbReference type="PROSITE" id="PS50937">
    <property type="entry name" value="HTH_MERR_2"/>
    <property type="match status" value="1"/>
</dbReference>
<proteinExistence type="predicted"/>